<sequence length="143" mass="15886">MAAVRSALDRRAPWTQLLQSRLSQHPLHVPATQVAQDERGLNALGKLIRLDGRPEEMFPNVPLYMPVAKCRPAPYRAEGSALNRLSKNLHDGEAMFSSATPFYTLKQCGGRGSEVKDGFFSHSHACPCFTEQGYRCGVSLRRT</sequence>
<name>A0A9N7Z2Z5_PLEPL</name>
<reference evidence="1" key="1">
    <citation type="submission" date="2020-03" db="EMBL/GenBank/DDBJ databases">
        <authorList>
            <person name="Weist P."/>
        </authorList>
    </citation>
    <scope>NUCLEOTIDE SEQUENCE</scope>
</reference>
<evidence type="ECO:0000313" key="2">
    <source>
        <dbReference type="Proteomes" id="UP001153269"/>
    </source>
</evidence>
<dbReference type="EMBL" id="CADEAL010003962">
    <property type="protein sequence ID" value="CAB1448017.1"/>
    <property type="molecule type" value="Genomic_DNA"/>
</dbReference>
<keyword evidence="2" id="KW-1185">Reference proteome</keyword>
<protein>
    <submittedName>
        <fullName evidence="1">Uncharacterized protein</fullName>
    </submittedName>
</protein>
<evidence type="ECO:0000313" key="1">
    <source>
        <dbReference type="EMBL" id="CAB1448017.1"/>
    </source>
</evidence>
<proteinExistence type="predicted"/>
<dbReference type="Proteomes" id="UP001153269">
    <property type="component" value="Unassembled WGS sequence"/>
</dbReference>
<organism evidence="1 2">
    <name type="scientific">Pleuronectes platessa</name>
    <name type="common">European plaice</name>
    <dbReference type="NCBI Taxonomy" id="8262"/>
    <lineage>
        <taxon>Eukaryota</taxon>
        <taxon>Metazoa</taxon>
        <taxon>Chordata</taxon>
        <taxon>Craniata</taxon>
        <taxon>Vertebrata</taxon>
        <taxon>Euteleostomi</taxon>
        <taxon>Actinopterygii</taxon>
        <taxon>Neopterygii</taxon>
        <taxon>Teleostei</taxon>
        <taxon>Neoteleostei</taxon>
        <taxon>Acanthomorphata</taxon>
        <taxon>Carangaria</taxon>
        <taxon>Pleuronectiformes</taxon>
        <taxon>Pleuronectoidei</taxon>
        <taxon>Pleuronectidae</taxon>
        <taxon>Pleuronectes</taxon>
    </lineage>
</organism>
<accession>A0A9N7Z2Z5</accession>
<comment type="caution">
    <text evidence="1">The sequence shown here is derived from an EMBL/GenBank/DDBJ whole genome shotgun (WGS) entry which is preliminary data.</text>
</comment>
<gene>
    <name evidence="1" type="ORF">PLEPLA_LOCUS35681</name>
</gene>
<dbReference type="AlphaFoldDB" id="A0A9N7Z2Z5"/>